<dbReference type="InParanoid" id="D8QJQ6"/>
<dbReference type="OrthoDB" id="2884925at2759"/>
<accession>D8QJQ6</accession>
<evidence type="ECO:0000256" key="1">
    <source>
        <dbReference type="SAM" id="MobiDB-lite"/>
    </source>
</evidence>
<feature type="region of interest" description="Disordered" evidence="1">
    <location>
        <begin position="575"/>
        <end position="594"/>
    </location>
</feature>
<dbReference type="eggNOG" id="ENOG502QQE7">
    <property type="taxonomic scope" value="Eukaryota"/>
</dbReference>
<proteinExistence type="predicted"/>
<dbReference type="SUPFAM" id="SSF52047">
    <property type="entry name" value="RNI-like"/>
    <property type="match status" value="1"/>
</dbReference>
<feature type="non-terminal residue" evidence="2">
    <location>
        <position position="594"/>
    </location>
</feature>
<organism evidence="3">
    <name type="scientific">Schizophyllum commune (strain H4-8 / FGSC 9210)</name>
    <name type="common">Split gill fungus</name>
    <dbReference type="NCBI Taxonomy" id="578458"/>
    <lineage>
        <taxon>Eukaryota</taxon>
        <taxon>Fungi</taxon>
        <taxon>Dikarya</taxon>
        <taxon>Basidiomycota</taxon>
        <taxon>Agaricomycotina</taxon>
        <taxon>Agaricomycetes</taxon>
        <taxon>Agaricomycetidae</taxon>
        <taxon>Agaricales</taxon>
        <taxon>Schizophyllaceae</taxon>
        <taxon>Schizophyllum</taxon>
    </lineage>
</organism>
<dbReference type="HOGENOM" id="CLU_459384_0_0_1"/>
<dbReference type="GeneID" id="9593451"/>
<protein>
    <submittedName>
        <fullName evidence="2">Uncharacterized protein</fullName>
    </submittedName>
</protein>
<dbReference type="KEGG" id="scm:SCHCO_02520200"/>
<dbReference type="InterPro" id="IPR032675">
    <property type="entry name" value="LRR_dom_sf"/>
</dbReference>
<dbReference type="Gene3D" id="1.20.1280.50">
    <property type="match status" value="1"/>
</dbReference>
<dbReference type="EMBL" id="GL377315">
    <property type="protein sequence ID" value="EFI91850.1"/>
    <property type="molecule type" value="Genomic_DNA"/>
</dbReference>
<name>D8QJQ6_SCHCM</name>
<keyword evidence="3" id="KW-1185">Reference proteome</keyword>
<dbReference type="Proteomes" id="UP000007431">
    <property type="component" value="Unassembled WGS sequence"/>
</dbReference>
<evidence type="ECO:0000313" key="3">
    <source>
        <dbReference type="Proteomes" id="UP000007431"/>
    </source>
</evidence>
<sequence length="594" mass="66255">MASGLADPPKLLKAGVQMHTGVRSGHCSRESTTTNEDMEKDLPTAKDACTGRAPIDVLPPEIIERIFFHCHPVHDDFMPKWPTRNSLEWITVTWICSRWRAIATSSPTLWSTIDLCYNRPTDVGRTFLERSRKAPLTVFLYSTELGCSPDDIAVFAQIGSNHVDRLATLHVSVASWVDFEHVYGLLGGKTSTLQSLSLFLQSCDSVTQKCSTTDPDLFAAQLHNVRKLAVRHCAYSQFTSFSGLTHLAVCSIETVSRDDLHQFWHLLQRSPQLEALLLAKCSIVDGDQTTRPKSYLPPQVISLPHLRKLQLSEVIDPTPFLSRLDVPETCRVWMKGLLWRAECRALPLLLPPAGRCAPLMQPIHTLQLSTIDPRPGNLWVRPGTIAINGDYHLKFERLVETISSHSRLVLLLGCRPSTTPAGLARMLSSMPRIQTIDIYCLEARGAESFLEALVLPQDSAGTLPCPALEVHLSIAYEDFTADAVWDVVVSRARAGVPLRELRIQHDRVKRPPHFINRFSSRAVWQPKPVGMRESVTLDTSGAPTSRVTEELRSGIRTAGIMRQLRSGPGIFCSTDGDKWGDKTCKDERRHDSSD</sequence>
<reference evidence="2 3" key="1">
    <citation type="journal article" date="2010" name="Nat. Biotechnol.">
        <title>Genome sequence of the model mushroom Schizophyllum commune.</title>
        <authorList>
            <person name="Ohm R.A."/>
            <person name="de Jong J.F."/>
            <person name="Lugones L.G."/>
            <person name="Aerts A."/>
            <person name="Kothe E."/>
            <person name="Stajich J.E."/>
            <person name="de Vries R.P."/>
            <person name="Record E."/>
            <person name="Levasseur A."/>
            <person name="Baker S.E."/>
            <person name="Bartholomew K.A."/>
            <person name="Coutinho P.M."/>
            <person name="Erdmann S."/>
            <person name="Fowler T.J."/>
            <person name="Gathman A.C."/>
            <person name="Lombard V."/>
            <person name="Henrissat B."/>
            <person name="Knabe N."/>
            <person name="Kuees U."/>
            <person name="Lilly W.W."/>
            <person name="Lindquist E."/>
            <person name="Lucas S."/>
            <person name="Magnuson J.K."/>
            <person name="Piumi F."/>
            <person name="Raudaskoski M."/>
            <person name="Salamov A."/>
            <person name="Schmutz J."/>
            <person name="Schwarze F.W.M.R."/>
            <person name="vanKuyk P.A."/>
            <person name="Horton J.S."/>
            <person name="Grigoriev I.V."/>
            <person name="Woesten H.A.B."/>
        </authorList>
    </citation>
    <scope>NUCLEOTIDE SEQUENCE [LARGE SCALE GENOMIC DNA]</scope>
    <source>
        <strain evidence="3">H4-8 / FGSC 9210</strain>
    </source>
</reference>
<dbReference type="AlphaFoldDB" id="D8QJQ6"/>
<dbReference type="VEuPathDB" id="FungiDB:SCHCODRAFT_02520200"/>
<gene>
    <name evidence="2" type="ORF">SCHCODRAFT_114079</name>
</gene>
<dbReference type="Gene3D" id="3.80.10.10">
    <property type="entry name" value="Ribonuclease Inhibitor"/>
    <property type="match status" value="1"/>
</dbReference>
<dbReference type="RefSeq" id="XP_003026753.1">
    <property type="nucleotide sequence ID" value="XM_003026707.1"/>
</dbReference>
<evidence type="ECO:0000313" key="2">
    <source>
        <dbReference type="EMBL" id="EFI91850.1"/>
    </source>
</evidence>